<keyword evidence="5" id="KW-1185">Reference proteome</keyword>
<evidence type="ECO:0000313" key="4">
    <source>
        <dbReference type="EMBL" id="KAK7867108.1"/>
    </source>
</evidence>
<gene>
    <name evidence="4" type="ORF">R5R35_005832</name>
    <name evidence="3" type="ORF">R5R35_012255</name>
</gene>
<dbReference type="PANTHER" id="PTHR21860">
    <property type="entry name" value="TRANSCRIPTION INITIATION FACTOR IIIC TFIIIC , POLYPEPTIDE 6-RELATED"/>
    <property type="match status" value="1"/>
</dbReference>
<organism evidence="4 5">
    <name type="scientific">Gryllus longicercus</name>
    <dbReference type="NCBI Taxonomy" id="2509291"/>
    <lineage>
        <taxon>Eukaryota</taxon>
        <taxon>Metazoa</taxon>
        <taxon>Ecdysozoa</taxon>
        <taxon>Arthropoda</taxon>
        <taxon>Hexapoda</taxon>
        <taxon>Insecta</taxon>
        <taxon>Pterygota</taxon>
        <taxon>Neoptera</taxon>
        <taxon>Polyneoptera</taxon>
        <taxon>Orthoptera</taxon>
        <taxon>Ensifera</taxon>
        <taxon>Gryllidea</taxon>
        <taxon>Grylloidea</taxon>
        <taxon>Gryllidae</taxon>
        <taxon>Gryllinae</taxon>
        <taxon>Gryllus</taxon>
    </lineage>
</organism>
<comment type="caution">
    <text evidence="4">The sequence shown here is derived from an EMBL/GenBank/DDBJ whole genome shotgun (WGS) entry which is preliminary data.</text>
</comment>
<feature type="compositionally biased region" description="Polar residues" evidence="1">
    <location>
        <begin position="183"/>
        <end position="200"/>
    </location>
</feature>
<dbReference type="EMBL" id="JAZDUA010000126">
    <property type="protein sequence ID" value="KAK7867108.1"/>
    <property type="molecule type" value="Genomic_DNA"/>
</dbReference>
<evidence type="ECO:0000256" key="1">
    <source>
        <dbReference type="SAM" id="MobiDB-lite"/>
    </source>
</evidence>
<evidence type="ECO:0000313" key="5">
    <source>
        <dbReference type="Proteomes" id="UP001378592"/>
    </source>
</evidence>
<feature type="domain" description="Transcription factor TFIIIC triple barrel" evidence="2">
    <location>
        <begin position="6"/>
        <end position="105"/>
    </location>
</feature>
<proteinExistence type="predicted"/>
<sequence>MGTEEEEEEEYLVHVEFDSILDSETFKKQNLFFKVIGIDSEKPVMQIGDQVFTGQYRDIPGTSLFFEEDDAKVADDAVFAKTADTTLRYEYKTRKSLVMRRVFIKKKGLSSANSSAAHDLTMKDAEEMDVSDNMAFSGHAMGSESLLGSELGMEISGVKLETPMNFSQRDVQSVPQKPAVEKSNASAKSVTENPTKNTKCSIEPVAGPSWAPDISPVDCDEMFEELPTSTVNADEMSRLIVEQMTLESDIKMQNSTSSTQNID</sequence>
<dbReference type="Pfam" id="PF10419">
    <property type="entry name" value="TFIIIC_sub6"/>
    <property type="match status" value="1"/>
</dbReference>
<evidence type="ECO:0000313" key="3">
    <source>
        <dbReference type="EMBL" id="KAK7864747.1"/>
    </source>
</evidence>
<dbReference type="InterPro" id="IPR019481">
    <property type="entry name" value="TFIIIC_triple_barrel"/>
</dbReference>
<dbReference type="Proteomes" id="UP001378592">
    <property type="component" value="Unassembled WGS sequence"/>
</dbReference>
<protein>
    <recommendedName>
        <fullName evidence="2">Transcription factor TFIIIC triple barrel domain-containing protein</fullName>
    </recommendedName>
</protein>
<evidence type="ECO:0000259" key="2">
    <source>
        <dbReference type="Pfam" id="PF10419"/>
    </source>
</evidence>
<dbReference type="GO" id="GO:0000127">
    <property type="term" value="C:transcription factor TFIIIC complex"/>
    <property type="evidence" value="ECO:0007669"/>
    <property type="project" value="TreeGrafter"/>
</dbReference>
<feature type="region of interest" description="Disordered" evidence="1">
    <location>
        <begin position="167"/>
        <end position="209"/>
    </location>
</feature>
<dbReference type="EMBL" id="JAZDUA010000195">
    <property type="protein sequence ID" value="KAK7864747.1"/>
    <property type="molecule type" value="Genomic_DNA"/>
</dbReference>
<dbReference type="PANTHER" id="PTHR21860:SF2">
    <property type="entry name" value="GENERAL TRANSCRIPTION FACTOR 3C POLYPEPTIDE 6"/>
    <property type="match status" value="1"/>
</dbReference>
<reference evidence="4 5" key="1">
    <citation type="submission" date="2024-03" db="EMBL/GenBank/DDBJ databases">
        <title>The genome assembly and annotation of the cricket Gryllus longicercus Weissman &amp; Gray.</title>
        <authorList>
            <person name="Szrajer S."/>
            <person name="Gray D."/>
            <person name="Ylla G."/>
        </authorList>
    </citation>
    <scope>NUCLEOTIDE SEQUENCE [LARGE SCALE GENOMIC DNA]</scope>
    <source>
        <strain evidence="4">DAG 2021-001</strain>
        <tissue evidence="4">Whole body minus gut</tissue>
    </source>
</reference>
<accession>A0AAN9W0Y8</accession>
<dbReference type="GO" id="GO:0006383">
    <property type="term" value="P:transcription by RNA polymerase III"/>
    <property type="evidence" value="ECO:0007669"/>
    <property type="project" value="InterPro"/>
</dbReference>
<dbReference type="AlphaFoldDB" id="A0AAN9W0Y8"/>
<dbReference type="Gene3D" id="2.60.40.4370">
    <property type="match status" value="1"/>
</dbReference>
<dbReference type="InterPro" id="IPR042771">
    <property type="entry name" value="GTF3C6-like"/>
</dbReference>
<name>A0AAN9W0Y8_9ORTH</name>